<dbReference type="PANTHER" id="PTHR43747">
    <property type="entry name" value="FAD-BINDING PROTEIN"/>
    <property type="match status" value="1"/>
</dbReference>
<evidence type="ECO:0000256" key="4">
    <source>
        <dbReference type="ARBA" id="ARBA00049364"/>
    </source>
</evidence>
<dbReference type="PRINTS" id="PR00420">
    <property type="entry name" value="RNGMNOXGNASE"/>
</dbReference>
<evidence type="ECO:0000256" key="3">
    <source>
        <dbReference type="ARBA" id="ARBA00023033"/>
    </source>
</evidence>
<comment type="catalytic activity">
    <reaction evidence="4">
        <text>melleolide F + FADH2 + chloride + O2 = 6'-chloromelleolide F + FAD + 2 H2O + H(+)</text>
        <dbReference type="Rhea" id="RHEA:67160"/>
        <dbReference type="ChEBI" id="CHEBI:15377"/>
        <dbReference type="ChEBI" id="CHEBI:15378"/>
        <dbReference type="ChEBI" id="CHEBI:15379"/>
        <dbReference type="ChEBI" id="CHEBI:17996"/>
        <dbReference type="ChEBI" id="CHEBI:57692"/>
        <dbReference type="ChEBI" id="CHEBI:58307"/>
        <dbReference type="ChEBI" id="CHEBI:167712"/>
        <dbReference type="ChEBI" id="CHEBI:167713"/>
    </reaction>
    <physiologicalReaction direction="left-to-right" evidence="4">
        <dbReference type="Rhea" id="RHEA:67161"/>
    </physiologicalReaction>
</comment>
<dbReference type="OrthoDB" id="3340390at2759"/>
<dbReference type="SUPFAM" id="SSF51905">
    <property type="entry name" value="FAD/NAD(P)-binding domain"/>
    <property type="match status" value="1"/>
</dbReference>
<dbReference type="AlphaFoldDB" id="A0A8H5FSS8"/>
<evidence type="ECO:0000313" key="5">
    <source>
        <dbReference type="EMBL" id="KAF5348355.1"/>
    </source>
</evidence>
<dbReference type="EMBL" id="JAACJM010000086">
    <property type="protein sequence ID" value="KAF5348355.1"/>
    <property type="molecule type" value="Genomic_DNA"/>
</dbReference>
<dbReference type="InterPro" id="IPR036188">
    <property type="entry name" value="FAD/NAD-bd_sf"/>
</dbReference>
<evidence type="ECO:0000256" key="2">
    <source>
        <dbReference type="ARBA" id="ARBA00023002"/>
    </source>
</evidence>
<dbReference type="PANTHER" id="PTHR43747:SF5">
    <property type="entry name" value="FAD-BINDING DOMAIN-CONTAINING PROTEIN"/>
    <property type="match status" value="1"/>
</dbReference>
<dbReference type="InterPro" id="IPR050816">
    <property type="entry name" value="Flavin-dep_Halogenase_NPB"/>
</dbReference>
<dbReference type="GO" id="GO:0004497">
    <property type="term" value="F:monooxygenase activity"/>
    <property type="evidence" value="ECO:0007669"/>
    <property type="project" value="UniProtKB-KW"/>
</dbReference>
<evidence type="ECO:0000313" key="6">
    <source>
        <dbReference type="Proteomes" id="UP000559256"/>
    </source>
</evidence>
<accession>A0A8H5FSS8</accession>
<comment type="similarity">
    <text evidence="1">Belongs to the flavin-dependent halogenase family.</text>
</comment>
<keyword evidence="2" id="KW-0560">Oxidoreductase</keyword>
<dbReference type="Gene3D" id="3.50.50.60">
    <property type="entry name" value="FAD/NAD(P)-binding domain"/>
    <property type="match status" value="1"/>
</dbReference>
<dbReference type="Pfam" id="PF04820">
    <property type="entry name" value="Trp_halogenase"/>
    <property type="match status" value="2"/>
</dbReference>
<dbReference type="Proteomes" id="UP000559256">
    <property type="component" value="Unassembled WGS sequence"/>
</dbReference>
<dbReference type="InterPro" id="IPR006905">
    <property type="entry name" value="Flavin_halogenase"/>
</dbReference>
<comment type="caution">
    <text evidence="5">The sequence shown here is derived from an EMBL/GenBank/DDBJ whole genome shotgun (WGS) entry which is preliminary data.</text>
</comment>
<dbReference type="GO" id="GO:0044550">
    <property type="term" value="P:secondary metabolite biosynthetic process"/>
    <property type="evidence" value="ECO:0007669"/>
    <property type="project" value="UniProtKB-ARBA"/>
</dbReference>
<gene>
    <name evidence="5" type="ORF">D9758_010922</name>
</gene>
<evidence type="ECO:0000256" key="1">
    <source>
        <dbReference type="ARBA" id="ARBA00005706"/>
    </source>
</evidence>
<organism evidence="5 6">
    <name type="scientific">Tetrapyrgos nigripes</name>
    <dbReference type="NCBI Taxonomy" id="182062"/>
    <lineage>
        <taxon>Eukaryota</taxon>
        <taxon>Fungi</taxon>
        <taxon>Dikarya</taxon>
        <taxon>Basidiomycota</taxon>
        <taxon>Agaricomycotina</taxon>
        <taxon>Agaricomycetes</taxon>
        <taxon>Agaricomycetidae</taxon>
        <taxon>Agaricales</taxon>
        <taxon>Marasmiineae</taxon>
        <taxon>Marasmiaceae</taxon>
        <taxon>Tetrapyrgos</taxon>
    </lineage>
</organism>
<proteinExistence type="inferred from homology"/>
<sequence>MGITGIPTSTKVLIIGGGPAGSYCAAVLAREGIEVTLLEREYFPRYHIGESMLPSFNKFMSFIDAQEKVKKAKFVVKPGAAIKIDQHKREGYTDFIAFDPENSAWNLLRSEFDEILLRHAAECGAHVFEGVSVTDIQFSEKDSTQPISASWSSKSRSRSGEISFDYLVDASGRTGIMSTKYLKTRKFNESLRNVAWWGYWRGAGMYMPGTKRENAPWFEALTDETGWAWFIPLHNGTVSVGVVLSEKSSRAKKEKIPVQDGVDRNIAHYLEQLKLAPNLLNLLGQAKFDGSLKTAGDYSYSSEHNHYAGPRYRIVGDAGAFIDPLFSSGVHLAFTGGLSAAATIAASIRSQCTEAEAAAFHNQKIGISYTRFLVVVWAAYKQMKAQSSPVLADVNEDNFDRAFDFLRPVIQGATESDPTLSEREVMEAMEFCGHAMAPSDPEMLQSVSKRLDPKLLAFDGPLLTPRAVESMIGEDEEAKQALWKVNSDKALVVMFDFKGNFRQEVINGLYVNLEKGSLGLVKA</sequence>
<reference evidence="5 6" key="1">
    <citation type="journal article" date="2020" name="ISME J.">
        <title>Uncovering the hidden diversity of litter-decomposition mechanisms in mushroom-forming fungi.</title>
        <authorList>
            <person name="Floudas D."/>
            <person name="Bentzer J."/>
            <person name="Ahren D."/>
            <person name="Johansson T."/>
            <person name="Persson P."/>
            <person name="Tunlid A."/>
        </authorList>
    </citation>
    <scope>NUCLEOTIDE SEQUENCE [LARGE SCALE GENOMIC DNA]</scope>
    <source>
        <strain evidence="5 6">CBS 291.85</strain>
    </source>
</reference>
<keyword evidence="6" id="KW-1185">Reference proteome</keyword>
<keyword evidence="3" id="KW-0503">Monooxygenase</keyword>
<evidence type="ECO:0008006" key="7">
    <source>
        <dbReference type="Google" id="ProtNLM"/>
    </source>
</evidence>
<protein>
    <recommendedName>
        <fullName evidence="7">Halogenase</fullName>
    </recommendedName>
</protein>
<name>A0A8H5FSS8_9AGAR</name>
<dbReference type="GO" id="GO:0140907">
    <property type="term" value="F:flavin-dependent halogenase activity"/>
    <property type="evidence" value="ECO:0007669"/>
    <property type="project" value="UniProtKB-ARBA"/>
</dbReference>